<dbReference type="Proteomes" id="UP000013827">
    <property type="component" value="Unassembled WGS sequence"/>
</dbReference>
<dbReference type="PaxDb" id="2903-EOD31085"/>
<proteinExistence type="predicted"/>
<sequence length="129" mass="13479">MPRLASDPDGGQPETSTAGVGFGSRRYEAEEARGRAALEKLRDASAERGYDSTLQGLSDRPSAPEPTPEELSEFKSSLTLGFAGFLIVAGIVSLVLGGSLWEPKGFNEDGSPPNDATPAFGFTPKPPAP</sequence>
<feature type="compositionally biased region" description="Basic and acidic residues" evidence="1">
    <location>
        <begin position="25"/>
        <end position="50"/>
    </location>
</feature>
<organism evidence="3 4">
    <name type="scientific">Emiliania huxleyi (strain CCMP1516)</name>
    <dbReference type="NCBI Taxonomy" id="280463"/>
    <lineage>
        <taxon>Eukaryota</taxon>
        <taxon>Haptista</taxon>
        <taxon>Haptophyta</taxon>
        <taxon>Prymnesiophyceae</taxon>
        <taxon>Isochrysidales</taxon>
        <taxon>Noelaerhabdaceae</taxon>
        <taxon>Emiliania</taxon>
    </lineage>
</organism>
<keyword evidence="2" id="KW-0812">Transmembrane</keyword>
<reference evidence="4" key="1">
    <citation type="journal article" date="2013" name="Nature">
        <title>Pan genome of the phytoplankton Emiliania underpins its global distribution.</title>
        <authorList>
            <person name="Read B.A."/>
            <person name="Kegel J."/>
            <person name="Klute M.J."/>
            <person name="Kuo A."/>
            <person name="Lefebvre S.C."/>
            <person name="Maumus F."/>
            <person name="Mayer C."/>
            <person name="Miller J."/>
            <person name="Monier A."/>
            <person name="Salamov A."/>
            <person name="Young J."/>
            <person name="Aguilar M."/>
            <person name="Claverie J.M."/>
            <person name="Frickenhaus S."/>
            <person name="Gonzalez K."/>
            <person name="Herman E.K."/>
            <person name="Lin Y.C."/>
            <person name="Napier J."/>
            <person name="Ogata H."/>
            <person name="Sarno A.F."/>
            <person name="Shmutz J."/>
            <person name="Schroeder D."/>
            <person name="de Vargas C."/>
            <person name="Verret F."/>
            <person name="von Dassow P."/>
            <person name="Valentin K."/>
            <person name="Van de Peer Y."/>
            <person name="Wheeler G."/>
            <person name="Dacks J.B."/>
            <person name="Delwiche C.F."/>
            <person name="Dyhrman S.T."/>
            <person name="Glockner G."/>
            <person name="John U."/>
            <person name="Richards T."/>
            <person name="Worden A.Z."/>
            <person name="Zhang X."/>
            <person name="Grigoriev I.V."/>
            <person name="Allen A.E."/>
            <person name="Bidle K."/>
            <person name="Borodovsky M."/>
            <person name="Bowler C."/>
            <person name="Brownlee C."/>
            <person name="Cock J.M."/>
            <person name="Elias M."/>
            <person name="Gladyshev V.N."/>
            <person name="Groth M."/>
            <person name="Guda C."/>
            <person name="Hadaegh A."/>
            <person name="Iglesias-Rodriguez M.D."/>
            <person name="Jenkins J."/>
            <person name="Jones B.M."/>
            <person name="Lawson T."/>
            <person name="Leese F."/>
            <person name="Lindquist E."/>
            <person name="Lobanov A."/>
            <person name="Lomsadze A."/>
            <person name="Malik S.B."/>
            <person name="Marsh M.E."/>
            <person name="Mackinder L."/>
            <person name="Mock T."/>
            <person name="Mueller-Roeber B."/>
            <person name="Pagarete A."/>
            <person name="Parker M."/>
            <person name="Probert I."/>
            <person name="Quesneville H."/>
            <person name="Raines C."/>
            <person name="Rensing S.A."/>
            <person name="Riano-Pachon D.M."/>
            <person name="Richier S."/>
            <person name="Rokitta S."/>
            <person name="Shiraiwa Y."/>
            <person name="Soanes D.M."/>
            <person name="van der Giezen M."/>
            <person name="Wahlund T.M."/>
            <person name="Williams B."/>
            <person name="Wilson W."/>
            <person name="Wolfe G."/>
            <person name="Wurch L.L."/>
        </authorList>
    </citation>
    <scope>NUCLEOTIDE SEQUENCE</scope>
</reference>
<keyword evidence="4" id="KW-1185">Reference proteome</keyword>
<dbReference type="HOGENOM" id="CLU_1952903_0_0_1"/>
<evidence type="ECO:0000256" key="2">
    <source>
        <dbReference type="SAM" id="Phobius"/>
    </source>
</evidence>
<accession>A0A0D3K5Q0</accession>
<feature type="transmembrane region" description="Helical" evidence="2">
    <location>
        <begin position="78"/>
        <end position="101"/>
    </location>
</feature>
<dbReference type="EnsemblProtists" id="EOD31085">
    <property type="protein sequence ID" value="EOD31085"/>
    <property type="gene ID" value="EMIHUDRAFT_203187"/>
</dbReference>
<feature type="region of interest" description="Disordered" evidence="1">
    <location>
        <begin position="102"/>
        <end position="129"/>
    </location>
</feature>
<dbReference type="AlphaFoldDB" id="A0A0D3K5Q0"/>
<keyword evidence="2" id="KW-1133">Transmembrane helix</keyword>
<feature type="region of interest" description="Disordered" evidence="1">
    <location>
        <begin position="1"/>
        <end position="72"/>
    </location>
</feature>
<dbReference type="KEGG" id="ehx:EMIHUDRAFT_203187"/>
<protein>
    <submittedName>
        <fullName evidence="3">Uncharacterized protein</fullName>
    </submittedName>
</protein>
<evidence type="ECO:0000313" key="4">
    <source>
        <dbReference type="Proteomes" id="UP000013827"/>
    </source>
</evidence>
<dbReference type="GeneID" id="17276358"/>
<keyword evidence="2" id="KW-0472">Membrane</keyword>
<name>A0A0D3K5Q0_EMIH1</name>
<evidence type="ECO:0000256" key="1">
    <source>
        <dbReference type="SAM" id="MobiDB-lite"/>
    </source>
</evidence>
<reference evidence="3" key="2">
    <citation type="submission" date="2024-10" db="UniProtKB">
        <authorList>
            <consortium name="EnsemblProtists"/>
        </authorList>
    </citation>
    <scope>IDENTIFICATION</scope>
</reference>
<dbReference type="RefSeq" id="XP_005783514.1">
    <property type="nucleotide sequence ID" value="XM_005783457.1"/>
</dbReference>
<evidence type="ECO:0000313" key="3">
    <source>
        <dbReference type="EnsemblProtists" id="EOD31085"/>
    </source>
</evidence>